<keyword evidence="2" id="KW-1133">Transmembrane helix</keyword>
<evidence type="ECO:0000256" key="2">
    <source>
        <dbReference type="SAM" id="Phobius"/>
    </source>
</evidence>
<dbReference type="WBParaSite" id="Hba_13713">
    <property type="protein sequence ID" value="Hba_13713"/>
    <property type="gene ID" value="Hba_13713"/>
</dbReference>
<keyword evidence="2" id="KW-0812">Transmembrane</keyword>
<feature type="transmembrane region" description="Helical" evidence="2">
    <location>
        <begin position="607"/>
        <end position="628"/>
    </location>
</feature>
<dbReference type="Proteomes" id="UP000095283">
    <property type="component" value="Unplaced"/>
</dbReference>
<name>A0A1I7X8F6_HETBA</name>
<sequence length="740" mass="82193">MGMPEEMLPILMRLMQQMGVQAPSTGAQSMQMDDNLRQEEKFNQQVHGIWGSGQAVINQQLTTQVSQKNHTQAYGQPPLQTVVQNSSQEFYSAVVARQSSKSSGDHATKTTLLSRRTQGLKSPNATTSPTQAARQSMDQSNTSNFFSFFFLKLGQSIHSYECENFTKYNFSVFNMTILDTSKSSPTSRSSVGPVITRSMLPDIPMPLCSLTDSWSRLLQRLLHNKQLSLLSANRSQVILDFEETDYKSPEVYSQNDSTTQRDEIKEESEQVMARTNNCASPTTPWSDEDIELISVVDEVESPSLHPWLDQVAPMSDVELAYVERAFRDCHILDIYREPSLRFVAMPPVCFVTPRISELLSACSVIRRTYDEITLFTLMKHSLRNNICISAVSKISERCVGIRRYIVDELTYCFQEKVATIASLLHPCPSNKNNETVRTLVILICDSTLFTFVGLPIVTTIDSISRYDYLDSVRSLVNCIEPKVITLLLVLKKDATCWQGRVVAVFVFSSTPASPVVACSSKSGEKTDRVSGILIVLYYNLSSSVCSPSSSKEAPSFAAATTANLSPSLSTSISTPPCPPPSGPVSSSGQFEVSKMDVSFFLFEFSPFTLFINYLFIYIYIYIYIYMYIKSTLDQKTDAVVVLNMILSTLQQIEWVYLGFFFIQFSSFFKVNFSRAMVFATSYEGSRTASATSLGTTPVLNNTSTRLSIMGSGSASSLSTAHSGASSSASSTSGEEQDHDR</sequence>
<protein>
    <submittedName>
        <fullName evidence="4">MULE domain-containing protein</fullName>
    </submittedName>
</protein>
<accession>A0A1I7X8F6</accession>
<proteinExistence type="predicted"/>
<feature type="transmembrane region" description="Helical" evidence="2">
    <location>
        <begin position="640"/>
        <end position="662"/>
    </location>
</feature>
<evidence type="ECO:0000313" key="3">
    <source>
        <dbReference type="Proteomes" id="UP000095283"/>
    </source>
</evidence>
<organism evidence="3 4">
    <name type="scientific">Heterorhabditis bacteriophora</name>
    <name type="common">Entomopathogenic nematode worm</name>
    <dbReference type="NCBI Taxonomy" id="37862"/>
    <lineage>
        <taxon>Eukaryota</taxon>
        <taxon>Metazoa</taxon>
        <taxon>Ecdysozoa</taxon>
        <taxon>Nematoda</taxon>
        <taxon>Chromadorea</taxon>
        <taxon>Rhabditida</taxon>
        <taxon>Rhabditina</taxon>
        <taxon>Rhabditomorpha</taxon>
        <taxon>Strongyloidea</taxon>
        <taxon>Heterorhabditidae</taxon>
        <taxon>Heterorhabditis</taxon>
    </lineage>
</organism>
<feature type="compositionally biased region" description="Low complexity" evidence="1">
    <location>
        <begin position="710"/>
        <end position="733"/>
    </location>
</feature>
<keyword evidence="2" id="KW-0472">Membrane</keyword>
<reference evidence="4" key="1">
    <citation type="submission" date="2016-11" db="UniProtKB">
        <authorList>
            <consortium name="WormBaseParasite"/>
        </authorList>
    </citation>
    <scope>IDENTIFICATION</scope>
</reference>
<feature type="region of interest" description="Disordered" evidence="1">
    <location>
        <begin position="97"/>
        <end position="136"/>
    </location>
</feature>
<evidence type="ECO:0000313" key="4">
    <source>
        <dbReference type="WBParaSite" id="Hba_13713"/>
    </source>
</evidence>
<feature type="compositionally biased region" description="Polar residues" evidence="1">
    <location>
        <begin position="109"/>
        <end position="136"/>
    </location>
</feature>
<keyword evidence="3" id="KW-1185">Reference proteome</keyword>
<evidence type="ECO:0000256" key="1">
    <source>
        <dbReference type="SAM" id="MobiDB-lite"/>
    </source>
</evidence>
<dbReference type="AlphaFoldDB" id="A0A1I7X8F6"/>
<feature type="region of interest" description="Disordered" evidence="1">
    <location>
        <begin position="710"/>
        <end position="740"/>
    </location>
</feature>